<name>A0ACB9VY62_CHAAC</name>
<gene>
    <name evidence="1" type="ORF">KUCAC02_009716</name>
</gene>
<dbReference type="Proteomes" id="UP001057452">
    <property type="component" value="Chromosome 21"/>
</dbReference>
<organism evidence="1 2">
    <name type="scientific">Chaenocephalus aceratus</name>
    <name type="common">Blackfin icefish</name>
    <name type="synonym">Chaenichthys aceratus</name>
    <dbReference type="NCBI Taxonomy" id="36190"/>
    <lineage>
        <taxon>Eukaryota</taxon>
        <taxon>Metazoa</taxon>
        <taxon>Chordata</taxon>
        <taxon>Craniata</taxon>
        <taxon>Vertebrata</taxon>
        <taxon>Euteleostomi</taxon>
        <taxon>Actinopterygii</taxon>
        <taxon>Neopterygii</taxon>
        <taxon>Teleostei</taxon>
        <taxon>Neoteleostei</taxon>
        <taxon>Acanthomorphata</taxon>
        <taxon>Eupercaria</taxon>
        <taxon>Perciformes</taxon>
        <taxon>Notothenioidei</taxon>
        <taxon>Channichthyidae</taxon>
        <taxon>Chaenocephalus</taxon>
    </lineage>
</organism>
<protein>
    <submittedName>
        <fullName evidence="1">Uncharacterized protein</fullName>
    </submittedName>
</protein>
<evidence type="ECO:0000313" key="2">
    <source>
        <dbReference type="Proteomes" id="UP001057452"/>
    </source>
</evidence>
<feature type="non-terminal residue" evidence="1">
    <location>
        <position position="55"/>
    </location>
</feature>
<sequence>CRIACHKKCEVKVSSSCVPSTNYELAPSSDHPLKHVDTMGSTKSSKSMESRRRPS</sequence>
<evidence type="ECO:0000313" key="1">
    <source>
        <dbReference type="EMBL" id="KAI4805083.1"/>
    </source>
</evidence>
<keyword evidence="2" id="KW-1185">Reference proteome</keyword>
<feature type="non-terminal residue" evidence="1">
    <location>
        <position position="1"/>
    </location>
</feature>
<comment type="caution">
    <text evidence="1">The sequence shown here is derived from an EMBL/GenBank/DDBJ whole genome shotgun (WGS) entry which is preliminary data.</text>
</comment>
<accession>A0ACB9VY62</accession>
<reference evidence="1" key="1">
    <citation type="submission" date="2022-05" db="EMBL/GenBank/DDBJ databases">
        <title>Chromosome-level genome of Chaenocephalus aceratus.</title>
        <authorList>
            <person name="Park H."/>
        </authorList>
    </citation>
    <scope>NUCLEOTIDE SEQUENCE</scope>
    <source>
        <strain evidence="1">KU_202001</strain>
    </source>
</reference>
<dbReference type="EMBL" id="CM043805">
    <property type="protein sequence ID" value="KAI4805083.1"/>
    <property type="molecule type" value="Genomic_DNA"/>
</dbReference>
<proteinExistence type="predicted"/>